<dbReference type="SUPFAM" id="SSF51726">
    <property type="entry name" value="UROD/MetE-like"/>
    <property type="match status" value="1"/>
</dbReference>
<dbReference type="PANTHER" id="PTHR43844">
    <property type="entry name" value="METHIONINE SYNTHASE"/>
    <property type="match status" value="1"/>
</dbReference>
<sequence length="94" mass="10671">FDDDRSGGFEPLREVSPNKKVVLGLITSKRPELEDKEVIKERINEATKYIPLDRLCLSPQCGFASCEIGNQLTEEEQWAKLALVKEIAHEVWGD</sequence>
<dbReference type="Gene3D" id="3.20.20.210">
    <property type="match status" value="1"/>
</dbReference>
<gene>
    <name evidence="2" type="ORF">Q604_UNBC12764G0001</name>
</gene>
<dbReference type="InterPro" id="IPR002629">
    <property type="entry name" value="Met_Synth_C/arc"/>
</dbReference>
<comment type="caution">
    <text evidence="2">The sequence shown here is derived from an EMBL/GenBank/DDBJ whole genome shotgun (WGS) entry which is preliminary data.</text>
</comment>
<name>W1XRR6_9ZZZZ</name>
<dbReference type="EMBL" id="AZMM01012764">
    <property type="protein sequence ID" value="ETJ32786.1"/>
    <property type="molecule type" value="Genomic_DNA"/>
</dbReference>
<evidence type="ECO:0000259" key="1">
    <source>
        <dbReference type="Pfam" id="PF01717"/>
    </source>
</evidence>
<dbReference type="AlphaFoldDB" id="W1XRR6"/>
<dbReference type="InterPro" id="IPR038071">
    <property type="entry name" value="UROD/MetE-like_sf"/>
</dbReference>
<protein>
    <submittedName>
        <fullName evidence="2">Methionine synthase vitamin-B12 independent</fullName>
    </submittedName>
</protein>
<accession>W1XRR6</accession>
<dbReference type="GO" id="GO:0009086">
    <property type="term" value="P:methionine biosynthetic process"/>
    <property type="evidence" value="ECO:0007669"/>
    <property type="project" value="InterPro"/>
</dbReference>
<proteinExistence type="predicted"/>
<dbReference type="PANTHER" id="PTHR43844:SF1">
    <property type="entry name" value="METHIONINE SYNTHASE"/>
    <property type="match status" value="1"/>
</dbReference>
<dbReference type="GO" id="GO:0003871">
    <property type="term" value="F:5-methyltetrahydropteroyltriglutamate-homocysteine S-methyltransferase activity"/>
    <property type="evidence" value="ECO:0007669"/>
    <property type="project" value="InterPro"/>
</dbReference>
<organism evidence="2">
    <name type="scientific">human gut metagenome</name>
    <dbReference type="NCBI Taxonomy" id="408170"/>
    <lineage>
        <taxon>unclassified sequences</taxon>
        <taxon>metagenomes</taxon>
        <taxon>organismal metagenomes</taxon>
    </lineage>
</organism>
<evidence type="ECO:0000313" key="2">
    <source>
        <dbReference type="EMBL" id="ETJ32786.1"/>
    </source>
</evidence>
<dbReference type="GO" id="GO:0008270">
    <property type="term" value="F:zinc ion binding"/>
    <property type="evidence" value="ECO:0007669"/>
    <property type="project" value="InterPro"/>
</dbReference>
<feature type="non-terminal residue" evidence="2">
    <location>
        <position position="1"/>
    </location>
</feature>
<reference evidence="2" key="1">
    <citation type="submission" date="2013-12" db="EMBL/GenBank/DDBJ databases">
        <title>A Varibaculum cambriense genome reconstructed from a premature infant gut community with otherwise low bacterial novelty that shifts toward anaerobic metabolism during the third week of life.</title>
        <authorList>
            <person name="Brown C.T."/>
            <person name="Sharon I."/>
            <person name="Thomas B.C."/>
            <person name="Castelle C.J."/>
            <person name="Morowitz M.J."/>
            <person name="Banfield J.F."/>
        </authorList>
    </citation>
    <scope>NUCLEOTIDE SEQUENCE</scope>
</reference>
<dbReference type="Pfam" id="PF01717">
    <property type="entry name" value="Meth_synt_2"/>
    <property type="match status" value="1"/>
</dbReference>
<feature type="domain" description="Cobalamin-independent methionine synthase MetE C-terminal/archaeal" evidence="1">
    <location>
        <begin position="10"/>
        <end position="67"/>
    </location>
</feature>